<gene>
    <name evidence="4" type="ORF">GPUH_LOCUS21494</name>
</gene>
<dbReference type="GO" id="GO:0005524">
    <property type="term" value="F:ATP binding"/>
    <property type="evidence" value="ECO:0007669"/>
    <property type="project" value="UniProtKB-KW"/>
</dbReference>
<keyword evidence="2" id="KW-0067">ATP-binding</keyword>
<evidence type="ECO:0000313" key="6">
    <source>
        <dbReference type="WBParaSite" id="GPUH_0002152101-mRNA-1"/>
    </source>
</evidence>
<dbReference type="PROSITE" id="PS51219">
    <property type="entry name" value="DPCK"/>
    <property type="match status" value="1"/>
</dbReference>
<dbReference type="NCBIfam" id="TIGR00152">
    <property type="entry name" value="dephospho-CoA kinase"/>
    <property type="match status" value="1"/>
</dbReference>
<dbReference type="CDD" id="cd02022">
    <property type="entry name" value="DPCK"/>
    <property type="match status" value="1"/>
</dbReference>
<proteinExistence type="inferred from homology"/>
<dbReference type="WBParaSite" id="GPUH_0002152101-mRNA-1">
    <property type="protein sequence ID" value="GPUH_0002152101-mRNA-1"/>
    <property type="gene ID" value="GPUH_0002152101"/>
</dbReference>
<evidence type="ECO:0000259" key="3">
    <source>
        <dbReference type="Pfam" id="PF01467"/>
    </source>
</evidence>
<dbReference type="InterPro" id="IPR014729">
    <property type="entry name" value="Rossmann-like_a/b/a_fold"/>
</dbReference>
<dbReference type="GO" id="GO:0015937">
    <property type="term" value="P:coenzyme A biosynthetic process"/>
    <property type="evidence" value="ECO:0007669"/>
    <property type="project" value="InterPro"/>
</dbReference>
<reference evidence="4 5" key="2">
    <citation type="submission" date="2018-11" db="EMBL/GenBank/DDBJ databases">
        <authorList>
            <consortium name="Pathogen Informatics"/>
        </authorList>
    </citation>
    <scope>NUCLEOTIDE SEQUENCE [LARGE SCALE GENOMIC DNA]</scope>
</reference>
<dbReference type="Proteomes" id="UP000271098">
    <property type="component" value="Unassembled WGS sequence"/>
</dbReference>
<keyword evidence="1" id="KW-0547">Nucleotide-binding</keyword>
<protein>
    <submittedName>
        <fullName evidence="6">CTP_transf_like domain-containing protein</fullName>
    </submittedName>
</protein>
<dbReference type="NCBIfam" id="TIGR00125">
    <property type="entry name" value="cyt_tran_rel"/>
    <property type="match status" value="1"/>
</dbReference>
<dbReference type="Gene3D" id="3.40.50.620">
    <property type="entry name" value="HUPs"/>
    <property type="match status" value="1"/>
</dbReference>
<evidence type="ECO:0000313" key="4">
    <source>
        <dbReference type="EMBL" id="VDN38354.1"/>
    </source>
</evidence>
<dbReference type="PANTHER" id="PTHR10695">
    <property type="entry name" value="DEPHOSPHO-COA KINASE-RELATED"/>
    <property type="match status" value="1"/>
</dbReference>
<dbReference type="InterPro" id="IPR004821">
    <property type="entry name" value="Cyt_trans-like"/>
</dbReference>
<dbReference type="PANTHER" id="PTHR10695:SF46">
    <property type="entry name" value="BIFUNCTIONAL COENZYME A SYNTHASE-RELATED"/>
    <property type="match status" value="1"/>
</dbReference>
<dbReference type="SUPFAM" id="SSF52540">
    <property type="entry name" value="P-loop containing nucleoside triphosphate hydrolases"/>
    <property type="match status" value="1"/>
</dbReference>
<keyword evidence="5" id="KW-1185">Reference proteome</keyword>
<feature type="domain" description="Cytidyltransferase-like" evidence="3">
    <location>
        <begin position="60"/>
        <end position="132"/>
    </location>
</feature>
<dbReference type="GO" id="GO:0004140">
    <property type="term" value="F:dephospho-CoA kinase activity"/>
    <property type="evidence" value="ECO:0007669"/>
    <property type="project" value="InterPro"/>
</dbReference>
<dbReference type="Pfam" id="PF01467">
    <property type="entry name" value="CTP_transf_like"/>
    <property type="match status" value="1"/>
</dbReference>
<dbReference type="FunFam" id="3.40.50.620:FF:000089">
    <property type="entry name" value="Bifunctional coenzyme A synthase"/>
    <property type="match status" value="1"/>
</dbReference>
<dbReference type="AlphaFoldDB" id="A0A183EKK3"/>
<dbReference type="EMBL" id="UYRT01092734">
    <property type="protein sequence ID" value="VDN38354.1"/>
    <property type="molecule type" value="Genomic_DNA"/>
</dbReference>
<dbReference type="Pfam" id="PF01121">
    <property type="entry name" value="CoaE"/>
    <property type="match status" value="1"/>
</dbReference>
<dbReference type="Gene3D" id="3.40.50.300">
    <property type="entry name" value="P-loop containing nucleotide triphosphate hydrolases"/>
    <property type="match status" value="1"/>
</dbReference>
<dbReference type="HAMAP" id="MF_00376">
    <property type="entry name" value="Dephospho_CoA_kinase"/>
    <property type="match status" value="1"/>
</dbReference>
<organism evidence="6">
    <name type="scientific">Gongylonema pulchrum</name>
    <dbReference type="NCBI Taxonomy" id="637853"/>
    <lineage>
        <taxon>Eukaryota</taxon>
        <taxon>Metazoa</taxon>
        <taxon>Ecdysozoa</taxon>
        <taxon>Nematoda</taxon>
        <taxon>Chromadorea</taxon>
        <taxon>Rhabditida</taxon>
        <taxon>Spirurina</taxon>
        <taxon>Spiruromorpha</taxon>
        <taxon>Spiruroidea</taxon>
        <taxon>Gongylonematidae</taxon>
        <taxon>Gongylonema</taxon>
    </lineage>
</organism>
<dbReference type="InterPro" id="IPR001977">
    <property type="entry name" value="Depp_CoAkinase"/>
</dbReference>
<reference evidence="6" key="1">
    <citation type="submission" date="2016-06" db="UniProtKB">
        <authorList>
            <consortium name="WormBaseParasite"/>
        </authorList>
    </citation>
    <scope>IDENTIFICATION</scope>
</reference>
<dbReference type="OrthoDB" id="330671at2759"/>
<evidence type="ECO:0000313" key="5">
    <source>
        <dbReference type="Proteomes" id="UP000271098"/>
    </source>
</evidence>
<evidence type="ECO:0000256" key="1">
    <source>
        <dbReference type="ARBA" id="ARBA00022741"/>
    </source>
</evidence>
<dbReference type="SUPFAM" id="SSF52374">
    <property type="entry name" value="Nucleotidylyl transferase"/>
    <property type="match status" value="1"/>
</dbReference>
<accession>A0A183EKK3</accession>
<dbReference type="InterPro" id="IPR027417">
    <property type="entry name" value="P-loop_NTPase"/>
</dbReference>
<evidence type="ECO:0000256" key="2">
    <source>
        <dbReference type="ARBA" id="ARBA00022840"/>
    </source>
</evidence>
<name>A0A183EKK3_9BILA</name>
<sequence>MDFKVLSQVYVEAARVCDSLDVRVIIDEADPRKHYDTVISEDEAVLGDVRKTEKRYTAVVLGGTFDRLHNGHKVLLSRAVMAASERVVCGVTFGDMLQKKILWELIEPLESRLKAVQEFVEDVSCSVRCEVHPISDAFGPSIVDPHLQAIIVSKETVKGGIAERNLPILDLITISTIGGKDEILKETKLSSSTRRHALLGTFLKPLKLERFPRPFVIGLTGGIASGKTSAAKFLAQNNCEVIDCDKLAHELYRKGTDMASKIAETFGANVMLDGVVDRKALGRIVFADKEKLKMLNKIVWPSLRAEVRKRIAQSQAEYVVVDAEILLQAGWDKDDTVHQVWSCIVPQCVAKERIVERDHISLEEVSFYNF</sequence>